<feature type="compositionally biased region" description="Low complexity" evidence="1">
    <location>
        <begin position="467"/>
        <end position="481"/>
    </location>
</feature>
<dbReference type="EMBL" id="JBBXMP010000029">
    <property type="protein sequence ID" value="KAL0067085.1"/>
    <property type="molecule type" value="Genomic_DNA"/>
</dbReference>
<feature type="compositionally biased region" description="Polar residues" evidence="1">
    <location>
        <begin position="400"/>
        <end position="415"/>
    </location>
</feature>
<evidence type="ECO:0000313" key="2">
    <source>
        <dbReference type="EMBL" id="KAL0067085.1"/>
    </source>
</evidence>
<dbReference type="Proteomes" id="UP001437256">
    <property type="component" value="Unassembled WGS sequence"/>
</dbReference>
<feature type="region of interest" description="Disordered" evidence="1">
    <location>
        <begin position="467"/>
        <end position="503"/>
    </location>
</feature>
<accession>A0ABR3A0N6</accession>
<feature type="compositionally biased region" description="Basic and acidic residues" evidence="1">
    <location>
        <begin position="331"/>
        <end position="345"/>
    </location>
</feature>
<name>A0ABR3A0N6_9AGAR</name>
<proteinExistence type="predicted"/>
<reference evidence="2 3" key="1">
    <citation type="submission" date="2024-05" db="EMBL/GenBank/DDBJ databases">
        <title>A draft genome resource for the thread blight pathogen Marasmius tenuissimus strain MS-2.</title>
        <authorList>
            <person name="Yulfo-Soto G.E."/>
            <person name="Baruah I.K."/>
            <person name="Amoako-Attah I."/>
            <person name="Bukari Y."/>
            <person name="Meinhardt L.W."/>
            <person name="Bailey B.A."/>
            <person name="Cohen S.P."/>
        </authorList>
    </citation>
    <scope>NUCLEOTIDE SEQUENCE [LARGE SCALE GENOMIC DNA]</scope>
    <source>
        <strain evidence="2 3">MS-2</strain>
    </source>
</reference>
<protein>
    <submittedName>
        <fullName evidence="2">Uncharacterized protein</fullName>
    </submittedName>
</protein>
<feature type="compositionally biased region" description="Basic and acidic residues" evidence="1">
    <location>
        <begin position="101"/>
        <end position="112"/>
    </location>
</feature>
<feature type="region of interest" description="Disordered" evidence="1">
    <location>
        <begin position="158"/>
        <end position="186"/>
    </location>
</feature>
<feature type="compositionally biased region" description="Basic and acidic residues" evidence="1">
    <location>
        <begin position="482"/>
        <end position="502"/>
    </location>
</feature>
<evidence type="ECO:0000256" key="1">
    <source>
        <dbReference type="SAM" id="MobiDB-lite"/>
    </source>
</evidence>
<feature type="compositionally biased region" description="Basic and acidic residues" evidence="1">
    <location>
        <begin position="313"/>
        <end position="323"/>
    </location>
</feature>
<feature type="region of interest" description="Disordered" evidence="1">
    <location>
        <begin position="101"/>
        <end position="127"/>
    </location>
</feature>
<gene>
    <name evidence="2" type="ORF">AAF712_005872</name>
</gene>
<comment type="caution">
    <text evidence="2">The sequence shown here is derived from an EMBL/GenBank/DDBJ whole genome shotgun (WGS) entry which is preliminary data.</text>
</comment>
<organism evidence="2 3">
    <name type="scientific">Marasmius tenuissimus</name>
    <dbReference type="NCBI Taxonomy" id="585030"/>
    <lineage>
        <taxon>Eukaryota</taxon>
        <taxon>Fungi</taxon>
        <taxon>Dikarya</taxon>
        <taxon>Basidiomycota</taxon>
        <taxon>Agaricomycotina</taxon>
        <taxon>Agaricomycetes</taxon>
        <taxon>Agaricomycetidae</taxon>
        <taxon>Agaricales</taxon>
        <taxon>Marasmiineae</taxon>
        <taxon>Marasmiaceae</taxon>
        <taxon>Marasmius</taxon>
    </lineage>
</organism>
<keyword evidence="3" id="KW-1185">Reference proteome</keyword>
<feature type="region of interest" description="Disordered" evidence="1">
    <location>
        <begin position="300"/>
        <end position="417"/>
    </location>
</feature>
<sequence>MFPRLVRVILPCSSGKLPEELKDSRYFVNNCYARDNTGPALSVRLVDLELKPAFDGECLVESLVLLTRVGEIEHSIVGVMIRLPGGSHTVITVERARWPTHVGEEKGDREKTLSPTDPEPLGLDSDRIVTVRPRRSSWKPSHFPSLLKLSPGIPFPPTSRLSASVTSDNPTSESKERAHGPEVPPTSLGQHALVYTIEFASNPPTFIKFCEIAKHVSKSLSPKSNDGFSARDSVLFAAKLCMVTKIDCGGSEPRFNPKLKSGSVSPEGDGNIPFRMYTTAKKGTVRVVDHDNATFKSSVNELSRSLHVPQDVQRSEESQKAESDEASASPSEERRSAAGGDKQEDSSSDVESLGEVQGPAPARVSFDERAMPVQPRQIEELGQHPPQGYILEDPRPPENRSISEIPTPPTGNSEEQIVPFHPQAGLDDQSVTSPEIEWARAEAQRAREEAEEARLDARESVRAAMLEAQQARTQANAQAQRARAEAEQGRMEAQRGRAEGRHAWANGREAWANGRETWGQGRLTWADGRQTWADGRRAWAEGREVWASEREAWAADREAWADLEEEKLRYQNIHRR</sequence>
<evidence type="ECO:0000313" key="3">
    <source>
        <dbReference type="Proteomes" id="UP001437256"/>
    </source>
</evidence>
<feature type="region of interest" description="Disordered" evidence="1">
    <location>
        <begin position="252"/>
        <end position="271"/>
    </location>
</feature>
<feature type="compositionally biased region" description="Polar residues" evidence="1">
    <location>
        <begin position="159"/>
        <end position="172"/>
    </location>
</feature>